<name>A0ABV8P1B1_9BURK</name>
<dbReference type="Proteomes" id="UP001595848">
    <property type="component" value="Unassembled WGS sequence"/>
</dbReference>
<dbReference type="EMBL" id="JBHSBV010000004">
    <property type="protein sequence ID" value="MFC4201916.1"/>
    <property type="molecule type" value="Genomic_DNA"/>
</dbReference>
<dbReference type="HAMAP" id="MF_00657">
    <property type="entry name" value="Hydroxyl_YbiX"/>
    <property type="match status" value="1"/>
</dbReference>
<dbReference type="InterPro" id="IPR006620">
    <property type="entry name" value="Pro_4_hyd_alph"/>
</dbReference>
<evidence type="ECO:0000256" key="4">
    <source>
        <dbReference type="ARBA" id="ARBA00022964"/>
    </source>
</evidence>
<accession>A0ABV8P1B1</accession>
<dbReference type="Pfam" id="PF13640">
    <property type="entry name" value="2OG-FeII_Oxy_3"/>
    <property type="match status" value="1"/>
</dbReference>
<reference evidence="10" key="1">
    <citation type="journal article" date="2019" name="Int. J. Syst. Evol. Microbiol.">
        <title>The Global Catalogue of Microorganisms (GCM) 10K type strain sequencing project: providing services to taxonomists for standard genome sequencing and annotation.</title>
        <authorList>
            <consortium name="The Broad Institute Genomics Platform"/>
            <consortium name="The Broad Institute Genome Sequencing Center for Infectious Disease"/>
            <person name="Wu L."/>
            <person name="Ma J."/>
        </authorList>
    </citation>
    <scope>NUCLEOTIDE SEQUENCE [LARGE SCALE GENOMIC DNA]</scope>
    <source>
        <strain evidence="10">LMG 24813</strain>
    </source>
</reference>
<keyword evidence="3 7" id="KW-0847">Vitamin C</keyword>
<gene>
    <name evidence="9" type="ORF">ACFOY1_13230</name>
</gene>
<feature type="binding site" evidence="7">
    <location>
        <position position="96"/>
    </location>
    <ligand>
        <name>Fe cation</name>
        <dbReference type="ChEBI" id="CHEBI:24875"/>
    </ligand>
</feature>
<dbReference type="Pfam" id="PF18331">
    <property type="entry name" value="PKHD_C"/>
    <property type="match status" value="1"/>
</dbReference>
<dbReference type="PROSITE" id="PS51471">
    <property type="entry name" value="FE2OG_OXY"/>
    <property type="match status" value="1"/>
</dbReference>
<keyword evidence="2 7" id="KW-0479">Metal-binding</keyword>
<organism evidence="9 10">
    <name type="scientific">Candidimonas humi</name>
    <dbReference type="NCBI Taxonomy" id="683355"/>
    <lineage>
        <taxon>Bacteria</taxon>
        <taxon>Pseudomonadati</taxon>
        <taxon>Pseudomonadota</taxon>
        <taxon>Betaproteobacteria</taxon>
        <taxon>Burkholderiales</taxon>
        <taxon>Alcaligenaceae</taxon>
        <taxon>Candidimonas</taxon>
    </lineage>
</organism>
<keyword evidence="4 7" id="KW-0223">Dioxygenase</keyword>
<feature type="binding site" evidence="7">
    <location>
        <position position="169"/>
    </location>
    <ligand>
        <name>2-oxoglutarate</name>
        <dbReference type="ChEBI" id="CHEBI:16810"/>
    </ligand>
</feature>
<keyword evidence="5 7" id="KW-0560">Oxidoreductase</keyword>
<dbReference type="InterPro" id="IPR044862">
    <property type="entry name" value="Pro_4_hyd_alph_FE2OG_OXY"/>
</dbReference>
<evidence type="ECO:0000256" key="7">
    <source>
        <dbReference type="HAMAP-Rule" id="MF_00657"/>
    </source>
</evidence>
<feature type="domain" description="Fe2OG dioxygenase" evidence="8">
    <location>
        <begin position="78"/>
        <end position="178"/>
    </location>
</feature>
<comment type="cofactor">
    <cofactor evidence="7">
        <name>Fe(2+)</name>
        <dbReference type="ChEBI" id="CHEBI:29033"/>
    </cofactor>
    <text evidence="7">Binds 1 Fe(2+) ion per subunit.</text>
</comment>
<evidence type="ECO:0000313" key="9">
    <source>
        <dbReference type="EMBL" id="MFC4201916.1"/>
    </source>
</evidence>
<dbReference type="InterPro" id="IPR023550">
    <property type="entry name" value="PKHD_hydroxylase"/>
</dbReference>
<evidence type="ECO:0000256" key="2">
    <source>
        <dbReference type="ARBA" id="ARBA00022723"/>
    </source>
</evidence>
<dbReference type="PANTHER" id="PTHR41536">
    <property type="entry name" value="PKHD-TYPE HYDROXYLASE YBIX"/>
    <property type="match status" value="1"/>
</dbReference>
<proteinExistence type="inferred from homology"/>
<comment type="cofactor">
    <cofactor evidence="1 7">
        <name>L-ascorbate</name>
        <dbReference type="ChEBI" id="CHEBI:38290"/>
    </cofactor>
</comment>
<evidence type="ECO:0000256" key="5">
    <source>
        <dbReference type="ARBA" id="ARBA00023002"/>
    </source>
</evidence>
<feature type="binding site" evidence="7">
    <location>
        <position position="98"/>
    </location>
    <ligand>
        <name>Fe cation</name>
        <dbReference type="ChEBI" id="CHEBI:24875"/>
    </ligand>
</feature>
<dbReference type="RefSeq" id="WP_217964822.1">
    <property type="nucleotide sequence ID" value="NZ_JAHTBN010000004.1"/>
</dbReference>
<evidence type="ECO:0000313" key="10">
    <source>
        <dbReference type="Proteomes" id="UP001595848"/>
    </source>
</evidence>
<dbReference type="GO" id="GO:0051213">
    <property type="term" value="F:dioxygenase activity"/>
    <property type="evidence" value="ECO:0007669"/>
    <property type="project" value="UniProtKB-KW"/>
</dbReference>
<keyword evidence="6 7" id="KW-0408">Iron</keyword>
<dbReference type="SMART" id="SM00702">
    <property type="entry name" value="P4Hc"/>
    <property type="match status" value="1"/>
</dbReference>
<comment type="caution">
    <text evidence="9">The sequence shown here is derived from an EMBL/GenBank/DDBJ whole genome shotgun (WGS) entry which is preliminary data.</text>
</comment>
<dbReference type="NCBIfam" id="NF003974">
    <property type="entry name" value="PRK05467.1-3"/>
    <property type="match status" value="1"/>
</dbReference>
<keyword evidence="10" id="KW-1185">Reference proteome</keyword>
<evidence type="ECO:0000259" key="8">
    <source>
        <dbReference type="PROSITE" id="PS51471"/>
    </source>
</evidence>
<evidence type="ECO:0000256" key="1">
    <source>
        <dbReference type="ARBA" id="ARBA00001961"/>
    </source>
</evidence>
<dbReference type="PANTHER" id="PTHR41536:SF1">
    <property type="entry name" value="PKHD-TYPE HYDROXYLASE YBIX"/>
    <property type="match status" value="1"/>
</dbReference>
<dbReference type="InterPro" id="IPR005123">
    <property type="entry name" value="Oxoglu/Fe-dep_dioxygenase_dom"/>
</dbReference>
<dbReference type="InterPro" id="IPR041097">
    <property type="entry name" value="PKHD_C"/>
</dbReference>
<evidence type="ECO:0000256" key="6">
    <source>
        <dbReference type="ARBA" id="ARBA00023004"/>
    </source>
</evidence>
<feature type="binding site" evidence="7">
    <location>
        <position position="159"/>
    </location>
    <ligand>
        <name>Fe cation</name>
        <dbReference type="ChEBI" id="CHEBI:24875"/>
    </ligand>
</feature>
<evidence type="ECO:0000256" key="3">
    <source>
        <dbReference type="ARBA" id="ARBA00022896"/>
    </source>
</evidence>
<protein>
    <submittedName>
        <fullName evidence="9">Fe2+-dependent dioxygenase</fullName>
    </submittedName>
</protein>
<dbReference type="NCBIfam" id="NF003975">
    <property type="entry name" value="PRK05467.1-4"/>
    <property type="match status" value="1"/>
</dbReference>
<sequence>MLVEIPEIFNAQEARAMREQLEQAEWVDGRVTAGHRSVLVKHNRQLAEDHPLARELGARIIERLSANNLFMSAALPEKIFPPLFNRYEAGESFGYHIDNAIRPIKGTQGRVRTDLSMTLFLSEPGDYEGGELVVQDTYGTRQVKLPAGSAVLYPGTSLHKVNPVARGARISSFFWVQSLLREDSERALMLQLDVAIQRLMHDVPGHESLEELTGVYHNLLRKWADV</sequence>